<proteinExistence type="inferred from homology"/>
<evidence type="ECO:0000256" key="1">
    <source>
        <dbReference type="ARBA" id="ARBA00002550"/>
    </source>
</evidence>
<name>A0A9W9EU26_9EURO</name>
<dbReference type="PANTHER" id="PTHR23083:SF464">
    <property type="entry name" value="TETRATRICOPEPTIDE REPEAT DOMAIN 7, ISOFORM A"/>
    <property type="match status" value="1"/>
</dbReference>
<feature type="region of interest" description="Disordered" evidence="4">
    <location>
        <begin position="850"/>
        <end position="873"/>
    </location>
</feature>
<gene>
    <name evidence="5" type="ORF">N7456_011461</name>
</gene>
<dbReference type="InterPro" id="IPR019734">
    <property type="entry name" value="TPR_rpt"/>
</dbReference>
<reference evidence="5" key="2">
    <citation type="journal article" date="2023" name="IMA Fungus">
        <title>Comparative genomic study of the Penicillium genus elucidates a diverse pangenome and 15 lateral gene transfer events.</title>
        <authorList>
            <person name="Petersen C."/>
            <person name="Sorensen T."/>
            <person name="Nielsen M.R."/>
            <person name="Sondergaard T.E."/>
            <person name="Sorensen J.L."/>
            <person name="Fitzpatrick D.A."/>
            <person name="Frisvad J.C."/>
            <person name="Nielsen K.L."/>
        </authorList>
    </citation>
    <scope>NUCLEOTIDE SEQUENCE</scope>
    <source>
        <strain evidence="5">IBT 30069</strain>
    </source>
</reference>
<dbReference type="OrthoDB" id="29013at2759"/>
<comment type="caution">
    <text evidence="5">The sequence shown here is derived from an EMBL/GenBank/DDBJ whole genome shotgun (WGS) entry which is preliminary data.</text>
</comment>
<feature type="compositionally biased region" description="Basic and acidic residues" evidence="4">
    <location>
        <begin position="794"/>
        <end position="811"/>
    </location>
</feature>
<dbReference type="AlphaFoldDB" id="A0A9W9EU26"/>
<accession>A0A9W9EU26</accession>
<comment type="function">
    <text evidence="1">Involved in endocytosis.</text>
</comment>
<feature type="compositionally biased region" description="Basic and acidic residues" evidence="4">
    <location>
        <begin position="854"/>
        <end position="864"/>
    </location>
</feature>
<evidence type="ECO:0008006" key="7">
    <source>
        <dbReference type="Google" id="ProtNLM"/>
    </source>
</evidence>
<feature type="region of interest" description="Disordered" evidence="4">
    <location>
        <begin position="624"/>
        <end position="650"/>
    </location>
</feature>
<evidence type="ECO:0000313" key="6">
    <source>
        <dbReference type="Proteomes" id="UP001149165"/>
    </source>
</evidence>
<protein>
    <recommendedName>
        <fullName evidence="7">Tetratricopeptide-like helical</fullName>
    </recommendedName>
</protein>
<dbReference type="Pfam" id="PF13181">
    <property type="entry name" value="TPR_8"/>
    <property type="match status" value="1"/>
</dbReference>
<dbReference type="SMART" id="SM00028">
    <property type="entry name" value="TPR"/>
    <property type="match status" value="4"/>
</dbReference>
<dbReference type="PROSITE" id="PS50005">
    <property type="entry name" value="TPR"/>
    <property type="match status" value="1"/>
</dbReference>
<dbReference type="Gene3D" id="1.25.40.10">
    <property type="entry name" value="Tetratricopeptide repeat domain"/>
    <property type="match status" value="2"/>
</dbReference>
<keyword evidence="3" id="KW-0802">TPR repeat</keyword>
<evidence type="ECO:0000256" key="3">
    <source>
        <dbReference type="PROSITE-ProRule" id="PRU00339"/>
    </source>
</evidence>
<evidence type="ECO:0000256" key="4">
    <source>
        <dbReference type="SAM" id="MobiDB-lite"/>
    </source>
</evidence>
<feature type="compositionally biased region" description="Polar residues" evidence="4">
    <location>
        <begin position="713"/>
        <end position="722"/>
    </location>
</feature>
<evidence type="ECO:0000256" key="2">
    <source>
        <dbReference type="ARBA" id="ARBA00038251"/>
    </source>
</evidence>
<sequence length="1147" mass="126513">MAGGNAEKGQRYIVALDQARAQGKWEEVPELIRKVTKHAPNRTCVIQTATAESRVVAYLQQKTTTESASTPNLPELIPALLTTIENNDGTPQEIVQARVCLGWIHWTLNEPGLAASRLPKDFTGTIDALLNEGHDLSMWTEVCLVKGCYIKGSAQSTVASIGETLETFAALIPWLSNGKLTTNANSQFLSWTETLLGKGAVMASEEAGTATPYSDPRHVEIALRLFRLWSVHPAVKGGAGSPKAAYAGAPGQPSRTSIWKSYYLFLTIVLQDALAYPPAHDGPGRPQLASELRRVEAICEGNLLREVKFPTASSDNSQVEEWIEQVIGNWEVLCGPQWQDSDLGDGGQAVVGRNVLDILYRAATKTYHSHLILRRLFHVHSALAEFDLAMRALDSYIEIVTGAKERAKKSAEYGELEKDEILLQTLSEGVILLSSLGSYEEAEKAKNLTELIREYTDSQVTSQTEGQSNGKLLLSHGPNCTNSPDIPVAVLATSYRAVGVGLANWASYTPLNEARDEIRGEAIEYLEKSIDPELGQETSFASLYTLALTLAENRDLDSAIDYAKSALATHNSSPVAEDLSKQRDLVPLWHLLALLLSAKQEFDIAERSCEAAFEHFPADIFPKAHRERRSSRHSQNGPGGTKRSLISRLQGREKERILQTRITQLAFTEVLEGPEAAVNQSEQLLGLFGNLFHELEIEEGPKKSDHLVPPKSSAGTTKSFRSSIFHRNRTSQLPERHADRSASGQSAVPPVPSLPNGHSADAPEIQVTDEDPDQSPRLGRSDSKKLSKRSVSSHRPDRSRGQDSSSPREEEVGIAVSGNSTPVLRDHSQSPLANQPLQPIAHNVHHQLQPQPVGHEDQPPRQDLRLPSPHRFDSPTNATTTFSTIQSKKHALALLVKIWLIIAGLYRRASLYDDAREACEEALKQTTRMEALAATEESSARHLSSRGWTAAKSPEELWADVYTEEGLLCQALNKPHQAMKYYEDALLRHPEHPTATIALANLLLDIWDQKLVPESTKTDVDINVSRLSLLSDSDKLKAARAISADELKAPEAAEIPQPVSVSESPHEVDPKHLHRLAARDRAYGLLSVLTKLGSSWDNSEAWYALSRAYEAGDQIEKLKEVLWWCIELEDRRPIRHWSNISSGLYVL</sequence>
<dbReference type="Proteomes" id="UP001149165">
    <property type="component" value="Unassembled WGS sequence"/>
</dbReference>
<organism evidence="5 6">
    <name type="scientific">Penicillium angulare</name>
    <dbReference type="NCBI Taxonomy" id="116970"/>
    <lineage>
        <taxon>Eukaryota</taxon>
        <taxon>Fungi</taxon>
        <taxon>Dikarya</taxon>
        <taxon>Ascomycota</taxon>
        <taxon>Pezizomycotina</taxon>
        <taxon>Eurotiomycetes</taxon>
        <taxon>Eurotiomycetidae</taxon>
        <taxon>Eurotiales</taxon>
        <taxon>Aspergillaceae</taxon>
        <taxon>Penicillium</taxon>
    </lineage>
</organism>
<dbReference type="SUPFAM" id="SSF48452">
    <property type="entry name" value="TPR-like"/>
    <property type="match status" value="1"/>
</dbReference>
<dbReference type="EMBL" id="JAPQKH010000007">
    <property type="protein sequence ID" value="KAJ5087845.1"/>
    <property type="molecule type" value="Genomic_DNA"/>
</dbReference>
<keyword evidence="6" id="KW-1185">Reference proteome</keyword>
<dbReference type="PANTHER" id="PTHR23083">
    <property type="entry name" value="TETRATRICOPEPTIDE REPEAT PROTEIN, TPR"/>
    <property type="match status" value="1"/>
</dbReference>
<reference evidence="5" key="1">
    <citation type="submission" date="2022-11" db="EMBL/GenBank/DDBJ databases">
        <authorList>
            <person name="Petersen C."/>
        </authorList>
    </citation>
    <scope>NUCLEOTIDE SEQUENCE</scope>
    <source>
        <strain evidence="5">IBT 30069</strain>
    </source>
</reference>
<comment type="similarity">
    <text evidence="2">Belongs to the YPP1 family.</text>
</comment>
<dbReference type="InterPro" id="IPR011990">
    <property type="entry name" value="TPR-like_helical_dom_sf"/>
</dbReference>
<evidence type="ECO:0000313" key="5">
    <source>
        <dbReference type="EMBL" id="KAJ5087845.1"/>
    </source>
</evidence>
<feature type="repeat" description="TPR" evidence="3">
    <location>
        <begin position="959"/>
        <end position="992"/>
    </location>
</feature>
<dbReference type="InterPro" id="IPR051722">
    <property type="entry name" value="Endocytosis_PI4K-reg_protein"/>
</dbReference>
<feature type="region of interest" description="Disordered" evidence="4">
    <location>
        <begin position="701"/>
        <end position="813"/>
    </location>
</feature>